<accession>G1FRV7</accession>
<dbReference type="AlphaFoldDB" id="G1FRV7"/>
<protein>
    <submittedName>
        <fullName evidence="3">Avh179</fullName>
    </submittedName>
</protein>
<sequence>MRFSTFLLVVAFTLAACCQGFTNADDASRKNLVVDGHAPALRKLENTAAIDPAGEEREVPGIAKLKALMAEVPFLNKIKAMVGKGADIKAVKAAAEKSPEVKNIKAATGGAPIKLDAKDAAKVVKEVKKQRHPSISVTLSVLKMLSVVGAISLTVGFLVYIKENWF</sequence>
<dbReference type="EMBL" id="JN254032">
    <property type="protein sequence ID" value="AEK80845.1"/>
    <property type="molecule type" value="Genomic_DNA"/>
</dbReference>
<name>G1FRV7_PHYSO</name>
<reference evidence="3" key="1">
    <citation type="journal article" date="2011" name="Plant Cell">
        <title>Transcriptional programming and functional interactions within the Phytophthora sojae RXLR effector repertoire.</title>
        <authorList>
            <person name="Wang Q."/>
            <person name="Han C."/>
            <person name="Ferreira A.O."/>
            <person name="Yu X."/>
            <person name="Ye W."/>
            <person name="Tripathy S."/>
            <person name="Kale S.D."/>
            <person name="Gu B."/>
            <person name="Sheng Y."/>
            <person name="Sui Y."/>
            <person name="Wang X."/>
            <person name="Zhang Z."/>
            <person name="Cheng B."/>
            <person name="Dong S."/>
            <person name="Shan W."/>
            <person name="Zheng X."/>
            <person name="Dou D."/>
            <person name="Tyler B.M."/>
            <person name="Wang Y."/>
        </authorList>
    </citation>
    <scope>NUCLEOTIDE SEQUENCE</scope>
    <source>
        <strain evidence="3">P7064</strain>
    </source>
</reference>
<proteinExistence type="predicted"/>
<evidence type="ECO:0000313" key="3">
    <source>
        <dbReference type="EMBL" id="AEK80845.1"/>
    </source>
</evidence>
<feature type="signal peptide" evidence="2">
    <location>
        <begin position="1"/>
        <end position="20"/>
    </location>
</feature>
<keyword evidence="1" id="KW-0472">Membrane</keyword>
<keyword evidence="2" id="KW-0732">Signal</keyword>
<evidence type="ECO:0000256" key="1">
    <source>
        <dbReference type="SAM" id="Phobius"/>
    </source>
</evidence>
<keyword evidence="1" id="KW-0812">Transmembrane</keyword>
<organism evidence="3">
    <name type="scientific">Phytophthora sojae</name>
    <name type="common">Soybean stem and root rot agent</name>
    <name type="synonym">Phytophthora megasperma f. sp. glycines</name>
    <dbReference type="NCBI Taxonomy" id="67593"/>
    <lineage>
        <taxon>Eukaryota</taxon>
        <taxon>Sar</taxon>
        <taxon>Stramenopiles</taxon>
        <taxon>Oomycota</taxon>
        <taxon>Peronosporomycetes</taxon>
        <taxon>Peronosporales</taxon>
        <taxon>Peronosporaceae</taxon>
        <taxon>Phytophthora</taxon>
    </lineage>
</organism>
<dbReference type="PROSITE" id="PS51257">
    <property type="entry name" value="PROKAR_LIPOPROTEIN"/>
    <property type="match status" value="1"/>
</dbReference>
<feature type="transmembrane region" description="Helical" evidence="1">
    <location>
        <begin position="141"/>
        <end position="161"/>
    </location>
</feature>
<keyword evidence="1" id="KW-1133">Transmembrane helix</keyword>
<evidence type="ECO:0000256" key="2">
    <source>
        <dbReference type="SAM" id="SignalP"/>
    </source>
</evidence>
<dbReference type="VEuPathDB" id="FungiDB:PHYSODRAFT_285090"/>
<feature type="chain" id="PRO_5003412514" evidence="2">
    <location>
        <begin position="21"/>
        <end position="166"/>
    </location>
</feature>
<gene>
    <name evidence="3" type="primary">Avh</name>
</gene>